<dbReference type="PANTHER" id="PTHR47411:SF3">
    <property type="entry name" value="I-BETA-1,3-N-ACETYLGLUCOSAMINYLTRANSFERASE"/>
    <property type="match status" value="1"/>
</dbReference>
<name>A0A183U2B3_TOXCA</name>
<keyword evidence="2" id="KW-1185">Reference proteome</keyword>
<dbReference type="PANTHER" id="PTHR47411">
    <property type="entry name" value="B3GNT1, BETA-1,3-N-ACETYLGUCOSAMINYLTRANSFERASE 1, HOMOLOG"/>
    <property type="match status" value="1"/>
</dbReference>
<sequence>MSWEYYKRITLVIHVDYSYLDDTILYQVNTWDGPVSLAIVLSAINLKEAFFATKEKGNHESAGFVCNLPNSKCIYHRIPIKVLRYAAITKEKLSVHLIYRWPVGCEKTNLEPDVPLPSVALYPANVARNVARMVIFISQIIAILFQLSRSKYLLIADYAHIFSINFESQMLKLAEDVLERDPKTVLVFRIFEAKANASSVPRDRRTLYESYKKGEAIVFHGRYNPGAHTIPNLDGWFKRNITYDQPALSFTLP</sequence>
<dbReference type="WBParaSite" id="TCNE_0000263301-mRNA-1">
    <property type="protein sequence ID" value="TCNE_0000263301-mRNA-1"/>
    <property type="gene ID" value="TCNE_0000263301"/>
</dbReference>
<proteinExistence type="predicted"/>
<organism evidence="2 3">
    <name type="scientific">Toxocara canis</name>
    <name type="common">Canine roundworm</name>
    <dbReference type="NCBI Taxonomy" id="6265"/>
    <lineage>
        <taxon>Eukaryota</taxon>
        <taxon>Metazoa</taxon>
        <taxon>Ecdysozoa</taxon>
        <taxon>Nematoda</taxon>
        <taxon>Chromadorea</taxon>
        <taxon>Rhabditida</taxon>
        <taxon>Spirurina</taxon>
        <taxon>Ascaridomorpha</taxon>
        <taxon>Ascaridoidea</taxon>
        <taxon>Toxocaridae</taxon>
        <taxon>Toxocara</taxon>
    </lineage>
</organism>
<evidence type="ECO:0000313" key="3">
    <source>
        <dbReference type="WBParaSite" id="TCNE_0000263301-mRNA-1"/>
    </source>
</evidence>
<reference evidence="1 2" key="2">
    <citation type="submission" date="2018-11" db="EMBL/GenBank/DDBJ databases">
        <authorList>
            <consortium name="Pathogen Informatics"/>
        </authorList>
    </citation>
    <scope>NUCLEOTIDE SEQUENCE [LARGE SCALE GENOMIC DNA]</scope>
</reference>
<evidence type="ECO:0000313" key="1">
    <source>
        <dbReference type="EMBL" id="VDM28350.1"/>
    </source>
</evidence>
<gene>
    <name evidence="1" type="ORF">TCNE_LOCUS2633</name>
</gene>
<dbReference type="AlphaFoldDB" id="A0A183U2B3"/>
<dbReference type="Proteomes" id="UP000050794">
    <property type="component" value="Unassembled WGS sequence"/>
</dbReference>
<accession>A0A183U2B3</accession>
<evidence type="ECO:0000313" key="2">
    <source>
        <dbReference type="Proteomes" id="UP000050794"/>
    </source>
</evidence>
<dbReference type="EMBL" id="UYWY01002779">
    <property type="protein sequence ID" value="VDM28350.1"/>
    <property type="molecule type" value="Genomic_DNA"/>
</dbReference>
<protein>
    <submittedName>
        <fullName evidence="3">Poly [ADP-ribose] polymerase</fullName>
    </submittedName>
</protein>
<dbReference type="Pfam" id="PF13896">
    <property type="entry name" value="Glyco_transf_49"/>
    <property type="match status" value="1"/>
</dbReference>
<reference evidence="3" key="1">
    <citation type="submission" date="2016-06" db="UniProtKB">
        <authorList>
            <consortium name="WormBaseParasite"/>
        </authorList>
    </citation>
    <scope>IDENTIFICATION</scope>
</reference>